<evidence type="ECO:0000313" key="3">
    <source>
        <dbReference type="Proteomes" id="UP000008281"/>
    </source>
</evidence>
<accession>E3NF76</accession>
<keyword evidence="1" id="KW-0732">Signal</keyword>
<dbReference type="Gene3D" id="3.10.100.10">
    <property type="entry name" value="Mannose-Binding Protein A, subunit A"/>
    <property type="match status" value="1"/>
</dbReference>
<dbReference type="STRING" id="31234.E3NF76"/>
<organism evidence="3">
    <name type="scientific">Caenorhabditis remanei</name>
    <name type="common">Caenorhabditis vulgaris</name>
    <dbReference type="NCBI Taxonomy" id="31234"/>
    <lineage>
        <taxon>Eukaryota</taxon>
        <taxon>Metazoa</taxon>
        <taxon>Ecdysozoa</taxon>
        <taxon>Nematoda</taxon>
        <taxon>Chromadorea</taxon>
        <taxon>Rhabditida</taxon>
        <taxon>Rhabditina</taxon>
        <taxon>Rhabditomorpha</taxon>
        <taxon>Rhabditoidea</taxon>
        <taxon>Rhabditidae</taxon>
        <taxon>Peloderinae</taxon>
        <taxon>Caenorhabditis</taxon>
    </lineage>
</organism>
<dbReference type="AlphaFoldDB" id="E3NF76"/>
<protein>
    <submittedName>
        <fullName evidence="2">CRE-CLEC-222 protein</fullName>
    </submittedName>
</protein>
<dbReference type="FunCoup" id="E3NF76">
    <property type="interactions" value="1080"/>
</dbReference>
<dbReference type="GeneID" id="9801164"/>
<dbReference type="Proteomes" id="UP000008281">
    <property type="component" value="Unassembled WGS sequence"/>
</dbReference>
<dbReference type="EMBL" id="DS268632">
    <property type="protein sequence ID" value="EFO95967.1"/>
    <property type="molecule type" value="Genomic_DNA"/>
</dbReference>
<gene>
    <name evidence="2" type="primary">Cre-clec-222</name>
    <name evidence="2" type="ORF">CRE_16426</name>
</gene>
<dbReference type="InterPro" id="IPR016186">
    <property type="entry name" value="C-type_lectin-like/link_sf"/>
</dbReference>
<dbReference type="RefSeq" id="XP_003092935.2">
    <property type="nucleotide sequence ID" value="XM_003092887.2"/>
</dbReference>
<evidence type="ECO:0000256" key="1">
    <source>
        <dbReference type="SAM" id="SignalP"/>
    </source>
</evidence>
<dbReference type="PANTHER" id="PTHR23124">
    <property type="entry name" value="C-TYPE LECTIN DOMAIN-CONTAINING PROTEIN-RELATED-RELATED"/>
    <property type="match status" value="1"/>
</dbReference>
<dbReference type="PANTHER" id="PTHR23124:SF135">
    <property type="entry name" value="C-TYPE LECTIN"/>
    <property type="match status" value="1"/>
</dbReference>
<dbReference type="InParanoid" id="E3NF76"/>
<dbReference type="HOGENOM" id="CLU_1103606_0_0_1"/>
<dbReference type="OMA" id="PAKLFMC"/>
<proteinExistence type="predicted"/>
<evidence type="ECO:0000313" key="2">
    <source>
        <dbReference type="EMBL" id="EFO95967.1"/>
    </source>
</evidence>
<name>E3NF76_CAERE</name>
<dbReference type="KEGG" id="crq:GCK72_016686"/>
<feature type="signal peptide" evidence="1">
    <location>
        <begin position="1"/>
        <end position="19"/>
    </location>
</feature>
<feature type="chain" id="PRO_5003178590" evidence="1">
    <location>
        <begin position="20"/>
        <end position="250"/>
    </location>
</feature>
<dbReference type="OrthoDB" id="5834697at2759"/>
<dbReference type="InterPro" id="IPR016187">
    <property type="entry name" value="CTDL_fold"/>
</dbReference>
<keyword evidence="3" id="KW-1185">Reference proteome</keyword>
<dbReference type="SMR" id="E3NF76"/>
<dbReference type="CTD" id="9801164"/>
<sequence length="250" mass="27661">MLQKVLLLTATVFLSTAAAYGPHPPSDNLMYYPENFEPEIRYIRGPPGKPGPPGRAGVRGVAGGAGPPGPAGQSTCQYKCPTGYYTSSRNYDGAEHIWCIKMKGTTTKYTMNLFGNLDIECKKDGAVLTGFQNHTEYMAVYNNFKSNFPWISTVKPMVIIGARRKDSCPKITTACSNTQGNQWTDGVTSGTVLFETPGFFANREPNPEFGRKMCFGVWTKDNKLYSYKCSDWDYRPAKLFMCGKPAPCVF</sequence>
<reference evidence="2" key="1">
    <citation type="submission" date="2007-07" db="EMBL/GenBank/DDBJ databases">
        <title>PCAP assembly of the Caenorhabditis remanei genome.</title>
        <authorList>
            <consortium name="The Caenorhabditis remanei Sequencing Consortium"/>
            <person name="Wilson R.K."/>
        </authorList>
    </citation>
    <scope>NUCLEOTIDE SEQUENCE [LARGE SCALE GENOMIC DNA]</scope>
    <source>
        <strain evidence="2">PB4641</strain>
    </source>
</reference>
<dbReference type="eggNOG" id="ENOG502TFHN">
    <property type="taxonomic scope" value="Eukaryota"/>
</dbReference>
<dbReference type="SUPFAM" id="SSF56436">
    <property type="entry name" value="C-type lectin-like"/>
    <property type="match status" value="1"/>
</dbReference>